<dbReference type="InterPro" id="IPR019481">
    <property type="entry name" value="TFIIIC_triple_barrel"/>
</dbReference>
<sequence>MACMDGPPEVVLQEGNEDVQYVLLDLPRDVAVWLKPGEKLVIEALDTDTPVIKLENGVVLQGSYEDHLGDIMLLNKEAMPPCVPPATDGHDDGIEQDGSAERAEEPAQRQDGGQQHADAPRGAQPCTVHLRGQTDKVLTFKRVVATA</sequence>
<dbReference type="Pfam" id="PF10419">
    <property type="entry name" value="TFIIIC_sub6"/>
    <property type="match status" value="1"/>
</dbReference>
<keyword evidence="4" id="KW-1185">Reference proteome</keyword>
<dbReference type="OrthoDB" id="527805at2759"/>
<dbReference type="Gramene" id="PNW77517">
    <property type="protein sequence ID" value="PNW77517"/>
    <property type="gene ID" value="CHLRE_10g440100v5"/>
</dbReference>
<accession>A8IIK1</accession>
<dbReference type="GeneID" id="5715996"/>
<evidence type="ECO:0000313" key="3">
    <source>
        <dbReference type="EMBL" id="PNW77517.1"/>
    </source>
</evidence>
<dbReference type="KEGG" id="cre:CHLRE_10g440100v5"/>
<dbReference type="Proteomes" id="UP000006906">
    <property type="component" value="Chromosome 10"/>
</dbReference>
<feature type="region of interest" description="Disordered" evidence="1">
    <location>
        <begin position="79"/>
        <end position="130"/>
    </location>
</feature>
<dbReference type="Gene3D" id="2.60.40.4370">
    <property type="match status" value="1"/>
</dbReference>
<reference evidence="3 4" key="1">
    <citation type="journal article" date="2007" name="Science">
        <title>The Chlamydomonas genome reveals the evolution of key animal and plant functions.</title>
        <authorList>
            <person name="Merchant S.S."/>
            <person name="Prochnik S.E."/>
            <person name="Vallon O."/>
            <person name="Harris E.H."/>
            <person name="Karpowicz S.J."/>
            <person name="Witman G.B."/>
            <person name="Terry A."/>
            <person name="Salamov A."/>
            <person name="Fritz-Laylin L.K."/>
            <person name="Marechal-Drouard L."/>
            <person name="Marshall W.F."/>
            <person name="Qu L.H."/>
            <person name="Nelson D.R."/>
            <person name="Sanderfoot A.A."/>
            <person name="Spalding M.H."/>
            <person name="Kapitonov V.V."/>
            <person name="Ren Q."/>
            <person name="Ferris P."/>
            <person name="Lindquist E."/>
            <person name="Shapiro H."/>
            <person name="Lucas S.M."/>
            <person name="Grimwood J."/>
            <person name="Schmutz J."/>
            <person name="Cardol P."/>
            <person name="Cerutti H."/>
            <person name="Chanfreau G."/>
            <person name="Chen C.L."/>
            <person name="Cognat V."/>
            <person name="Croft M.T."/>
            <person name="Dent R."/>
            <person name="Dutcher S."/>
            <person name="Fernandez E."/>
            <person name="Fukuzawa H."/>
            <person name="Gonzalez-Ballester D."/>
            <person name="Gonzalez-Halphen D."/>
            <person name="Hallmann A."/>
            <person name="Hanikenne M."/>
            <person name="Hippler M."/>
            <person name="Inwood W."/>
            <person name="Jabbari K."/>
            <person name="Kalanon M."/>
            <person name="Kuras R."/>
            <person name="Lefebvre P.A."/>
            <person name="Lemaire S.D."/>
            <person name="Lobanov A.V."/>
            <person name="Lohr M."/>
            <person name="Manuell A."/>
            <person name="Meier I."/>
            <person name="Mets L."/>
            <person name="Mittag M."/>
            <person name="Mittelmeier T."/>
            <person name="Moroney J.V."/>
            <person name="Moseley J."/>
            <person name="Napoli C."/>
            <person name="Nedelcu A.M."/>
            <person name="Niyogi K."/>
            <person name="Novoselov S.V."/>
            <person name="Paulsen I.T."/>
            <person name="Pazour G."/>
            <person name="Purton S."/>
            <person name="Ral J.P."/>
            <person name="Riano-Pachon D.M."/>
            <person name="Riekhof W."/>
            <person name="Rymarquis L."/>
            <person name="Schroda M."/>
            <person name="Stern D."/>
            <person name="Umen J."/>
            <person name="Willows R."/>
            <person name="Wilson N."/>
            <person name="Zimmer S.L."/>
            <person name="Allmer J."/>
            <person name="Balk J."/>
            <person name="Bisova K."/>
            <person name="Chen C.J."/>
            <person name="Elias M."/>
            <person name="Gendler K."/>
            <person name="Hauser C."/>
            <person name="Lamb M.R."/>
            <person name="Ledford H."/>
            <person name="Long J.C."/>
            <person name="Minagawa J."/>
            <person name="Page M.D."/>
            <person name="Pan J."/>
            <person name="Pootakham W."/>
            <person name="Roje S."/>
            <person name="Rose A."/>
            <person name="Stahlberg E."/>
            <person name="Terauchi A.M."/>
            <person name="Yang P."/>
            <person name="Ball S."/>
            <person name="Bowler C."/>
            <person name="Dieckmann C.L."/>
            <person name="Gladyshev V.N."/>
            <person name="Green P."/>
            <person name="Jorgensen R."/>
            <person name="Mayfield S."/>
            <person name="Mueller-Roeber B."/>
            <person name="Rajamani S."/>
            <person name="Sayre R.T."/>
            <person name="Brokstein P."/>
            <person name="Dubchak I."/>
            <person name="Goodstein D."/>
            <person name="Hornick L."/>
            <person name="Huang Y.W."/>
            <person name="Jhaveri J."/>
            <person name="Luo Y."/>
            <person name="Martinez D."/>
            <person name="Ngau W.C."/>
            <person name="Otillar B."/>
            <person name="Poliakov A."/>
            <person name="Porter A."/>
            <person name="Szajkowski L."/>
            <person name="Werner G."/>
            <person name="Zhou K."/>
            <person name="Grigoriev I.V."/>
            <person name="Rokhsar D.S."/>
            <person name="Grossman A.R."/>
        </authorList>
    </citation>
    <scope>NUCLEOTIDE SEQUENCE [LARGE SCALE GENOMIC DNA]</scope>
    <source>
        <strain evidence="4">CC-503</strain>
    </source>
</reference>
<dbReference type="EMBL" id="CM008971">
    <property type="protein sequence ID" value="PNW77517.1"/>
    <property type="molecule type" value="Genomic_DNA"/>
</dbReference>
<evidence type="ECO:0000256" key="1">
    <source>
        <dbReference type="SAM" id="MobiDB-lite"/>
    </source>
</evidence>
<dbReference type="PaxDb" id="3055-EDP05630"/>
<dbReference type="RefSeq" id="XP_001690371.1">
    <property type="nucleotide sequence ID" value="XM_001690319.2"/>
</dbReference>
<feature type="domain" description="Transcription factor TFIIIC triple barrel" evidence="2">
    <location>
        <begin position="19"/>
        <end position="143"/>
    </location>
</feature>
<dbReference type="InParanoid" id="A8IIK1"/>
<dbReference type="AlphaFoldDB" id="A8IIK1"/>
<feature type="compositionally biased region" description="Basic and acidic residues" evidence="1">
    <location>
        <begin position="88"/>
        <end position="108"/>
    </location>
</feature>
<protein>
    <recommendedName>
        <fullName evidence="2">Transcription factor TFIIIC triple barrel domain-containing protein</fullName>
    </recommendedName>
</protein>
<gene>
    <name evidence="3" type="ORF">CHLRE_10g440100v5</name>
</gene>
<evidence type="ECO:0000313" key="4">
    <source>
        <dbReference type="Proteomes" id="UP000006906"/>
    </source>
</evidence>
<organism evidence="3 4">
    <name type="scientific">Chlamydomonas reinhardtii</name>
    <name type="common">Chlamydomonas smithii</name>
    <dbReference type="NCBI Taxonomy" id="3055"/>
    <lineage>
        <taxon>Eukaryota</taxon>
        <taxon>Viridiplantae</taxon>
        <taxon>Chlorophyta</taxon>
        <taxon>core chlorophytes</taxon>
        <taxon>Chlorophyceae</taxon>
        <taxon>CS clade</taxon>
        <taxon>Chlamydomonadales</taxon>
        <taxon>Chlamydomonadaceae</taxon>
        <taxon>Chlamydomonas</taxon>
    </lineage>
</organism>
<proteinExistence type="predicted"/>
<dbReference type="HOGENOM" id="CLU_1770679_0_0_1"/>
<name>A8IIK1_CHLRE</name>
<evidence type="ECO:0000259" key="2">
    <source>
        <dbReference type="Pfam" id="PF10419"/>
    </source>
</evidence>